<feature type="compositionally biased region" description="Polar residues" evidence="1">
    <location>
        <begin position="61"/>
        <end position="70"/>
    </location>
</feature>
<proteinExistence type="predicted"/>
<gene>
    <name evidence="2" type="ORF">FOC4_g10008500</name>
</gene>
<evidence type="ECO:0000313" key="3">
    <source>
        <dbReference type="Proteomes" id="UP000016929"/>
    </source>
</evidence>
<feature type="region of interest" description="Disordered" evidence="1">
    <location>
        <begin position="99"/>
        <end position="180"/>
    </location>
</feature>
<dbReference type="HOGENOM" id="CLU_033074_2_0_1"/>
<feature type="compositionally biased region" description="Acidic residues" evidence="1">
    <location>
        <begin position="105"/>
        <end position="143"/>
    </location>
</feature>
<reference evidence="3" key="1">
    <citation type="submission" date="2012-09" db="EMBL/GenBank/DDBJ databases">
        <title>Genome sequencing and comparative transcriptomics of race 1 and race 4 of banana pathogen: Fusarium oxysporum f. sp. cubense.</title>
        <authorList>
            <person name="Fang X."/>
            <person name="Huang J."/>
        </authorList>
    </citation>
    <scope>NUCLEOTIDE SEQUENCE [LARGE SCALE GENOMIC DNA]</scope>
    <source>
        <strain evidence="3">race 4</strain>
    </source>
</reference>
<dbReference type="AlphaFoldDB" id="N1RTS1"/>
<dbReference type="OrthoDB" id="5317787at2759"/>
<evidence type="ECO:0000313" key="2">
    <source>
        <dbReference type="EMBL" id="EMT70058.1"/>
    </source>
</evidence>
<feature type="region of interest" description="Disordered" evidence="1">
    <location>
        <begin position="1"/>
        <end position="71"/>
    </location>
</feature>
<feature type="compositionally biased region" description="Polar residues" evidence="1">
    <location>
        <begin position="310"/>
        <end position="320"/>
    </location>
</feature>
<dbReference type="Proteomes" id="UP000016929">
    <property type="component" value="Unassembled WGS sequence"/>
</dbReference>
<accession>N1RTS1</accession>
<protein>
    <submittedName>
        <fullName evidence="2">Uncharacterized protein</fullName>
    </submittedName>
</protein>
<keyword evidence="3" id="KW-1185">Reference proteome</keyword>
<organism evidence="2 3">
    <name type="scientific">Fusarium oxysporum f. sp. cubense (strain race 4)</name>
    <name type="common">Panama disease fungus</name>
    <dbReference type="NCBI Taxonomy" id="2502994"/>
    <lineage>
        <taxon>Eukaryota</taxon>
        <taxon>Fungi</taxon>
        <taxon>Dikarya</taxon>
        <taxon>Ascomycota</taxon>
        <taxon>Pezizomycotina</taxon>
        <taxon>Sordariomycetes</taxon>
        <taxon>Hypocreomycetidae</taxon>
        <taxon>Hypocreales</taxon>
        <taxon>Nectriaceae</taxon>
        <taxon>Fusarium</taxon>
        <taxon>Fusarium oxysporum species complex</taxon>
    </lineage>
</organism>
<reference evidence="3" key="2">
    <citation type="journal article" date="2014" name="PLoS ONE">
        <title>Genome and Transcriptome Analysis of the Fungal Pathogen Fusarium oxysporum f. sp. cubense Causing Banana Vascular Wilt Disease.</title>
        <authorList>
            <person name="Guo L."/>
            <person name="Han L."/>
            <person name="Yang L."/>
            <person name="Zeng H."/>
            <person name="Fan D."/>
            <person name="Zhu Y."/>
            <person name="Feng Y."/>
            <person name="Wang G."/>
            <person name="Peng C."/>
            <person name="Jiang X."/>
            <person name="Zhou D."/>
            <person name="Ni P."/>
            <person name="Liang C."/>
            <person name="Liu L."/>
            <person name="Wang J."/>
            <person name="Mao C."/>
            <person name="Fang X."/>
            <person name="Peng M."/>
            <person name="Huang J."/>
        </authorList>
    </citation>
    <scope>NUCLEOTIDE SEQUENCE [LARGE SCALE GENOMIC DNA]</scope>
    <source>
        <strain evidence="3">race 4</strain>
    </source>
</reference>
<evidence type="ECO:0000256" key="1">
    <source>
        <dbReference type="SAM" id="MobiDB-lite"/>
    </source>
</evidence>
<feature type="compositionally biased region" description="Polar residues" evidence="1">
    <location>
        <begin position="33"/>
        <end position="53"/>
    </location>
</feature>
<dbReference type="EMBL" id="KB726324">
    <property type="protein sequence ID" value="EMT70058.1"/>
    <property type="molecule type" value="Genomic_DNA"/>
</dbReference>
<feature type="region of interest" description="Disordered" evidence="1">
    <location>
        <begin position="499"/>
        <end position="522"/>
    </location>
</feature>
<dbReference type="STRING" id="1229665.N1RTS1"/>
<name>N1RTS1_FUSC4</name>
<feature type="region of interest" description="Disordered" evidence="1">
    <location>
        <begin position="310"/>
        <end position="336"/>
    </location>
</feature>
<sequence length="522" mass="58799">MTPEPSLRRQRKVIITTSPAPSDSDSRRDSYFSEVSQSTAPTSFHSASGSNNKCLDVAQGNRPTTAMKSTTIEHRFDTTSSSIATYDSVLSEMAPLCRDLPVGGEEVEFETEDEEEEEEEEEEESGDEDDDDDDREDDQEDADKDYILSDPESLHIPPVLPPYRGTSNERPCRPSTPQDFGRLFPSLDRLAVRHDDCTSDGNMNLRVDTVVPFGHNTRRTLAVQLFHLRMHDLARREFSLRRYCRDSGREVCNSKRAYAPAPTSTVAAARPVLQRSMSSAMRTMATPFHRPTSSNSSIFKFGNGTNASTTSDNASVWSGSHHTEKSDSPTPKPKARMVPTNRIKLEFSNYARVDIARRGGRTNKRYEFEWWGHTYAWKRVIDKNLNVVSFHLVRDGHGAPVAHIVPEMRSPNQILDDEMAGAWVTPCYIWISDSSIIDAITDVAEAFSVIIATGLISLVDDCIKERWQAKKPSHRAIRRDTGDVNHANPRSFMHSFFQRRHSEEHSSSRGALRFGRKPVAAY</sequence>